<dbReference type="OrthoDB" id="426293at2759"/>
<reference evidence="1" key="1">
    <citation type="submission" date="2022-05" db="EMBL/GenBank/DDBJ databases">
        <title>The Musa troglodytarum L. genome provides insights into the mechanism of non-climacteric behaviour and enrichment of carotenoids.</title>
        <authorList>
            <person name="Wang J."/>
        </authorList>
    </citation>
    <scope>NUCLEOTIDE SEQUENCE</scope>
    <source>
        <tissue evidence="1">Leaf</tissue>
    </source>
</reference>
<organism evidence="1 2">
    <name type="scientific">Musa troglodytarum</name>
    <name type="common">fe'i banana</name>
    <dbReference type="NCBI Taxonomy" id="320322"/>
    <lineage>
        <taxon>Eukaryota</taxon>
        <taxon>Viridiplantae</taxon>
        <taxon>Streptophyta</taxon>
        <taxon>Embryophyta</taxon>
        <taxon>Tracheophyta</taxon>
        <taxon>Spermatophyta</taxon>
        <taxon>Magnoliopsida</taxon>
        <taxon>Liliopsida</taxon>
        <taxon>Zingiberales</taxon>
        <taxon>Musaceae</taxon>
        <taxon>Musa</taxon>
    </lineage>
</organism>
<keyword evidence="2" id="KW-1185">Reference proteome</keyword>
<accession>A0A9E7HER7</accession>
<dbReference type="EMBL" id="CP097510">
    <property type="protein sequence ID" value="URE31855.1"/>
    <property type="molecule type" value="Genomic_DNA"/>
</dbReference>
<protein>
    <submittedName>
        <fullName evidence="1">Uncharacterized protein</fullName>
    </submittedName>
</protein>
<dbReference type="Proteomes" id="UP001055439">
    <property type="component" value="Chromosome 8"/>
</dbReference>
<proteinExistence type="predicted"/>
<evidence type="ECO:0000313" key="1">
    <source>
        <dbReference type="EMBL" id="URE31855.1"/>
    </source>
</evidence>
<name>A0A9E7HER7_9LILI</name>
<evidence type="ECO:0000313" key="2">
    <source>
        <dbReference type="Proteomes" id="UP001055439"/>
    </source>
</evidence>
<gene>
    <name evidence="1" type="ORF">MUK42_17438</name>
</gene>
<sequence>MESAERDTSFVILREKVVEKYLPPILRSSSTVPAAQEVLNQRNATKLSAKDNYLVAVQDSWAVRICGRERMIPRMDSSGLFYQVPPIMIQVWPLTVVKDCIFKRIRAFKLGDCDQKQASPPSCSMVGTSHMSSLSIAVFCW</sequence>
<dbReference type="AlphaFoldDB" id="A0A9E7HER7"/>